<accession>A0AAE9ZTG8</accession>
<dbReference type="EMBL" id="OQ190481">
    <property type="protein sequence ID" value="WDS52059.1"/>
    <property type="molecule type" value="Genomic_DNA"/>
</dbReference>
<organism evidence="1 2">
    <name type="scientific">Microbacterium phage Caron</name>
    <dbReference type="NCBI Taxonomy" id="3028494"/>
    <lineage>
        <taxon>Viruses</taxon>
        <taxon>Duplodnaviria</taxon>
        <taxon>Heunggongvirae</taxon>
        <taxon>Uroviricota</taxon>
        <taxon>Caudoviricetes</taxon>
        <taxon>Casidaviridae</taxon>
        <taxon>Barnstormervirus</taxon>
        <taxon>Barnstormervirus caron</taxon>
    </lineage>
</organism>
<gene>
    <name evidence="1" type="primary">33</name>
    <name evidence="1" type="ORF">SEA_CARON_33</name>
</gene>
<name>A0AAE9ZTG8_9CAUD</name>
<reference evidence="2" key="1">
    <citation type="submission" date="2023-01" db="EMBL/GenBank/DDBJ databases">
        <authorList>
            <person name="Bendele M."/>
            <person name="Baldwin A.R."/>
            <person name="Chauncey H.A."/>
            <person name="Connelly K.A."/>
            <person name="Daniel I."/>
            <person name="Fitzgerald E.B."/>
            <person name="McKinney B.E."/>
            <person name="Murray D.M."/>
            <person name="Parshall S."/>
            <person name="Stokes L.T."/>
            <person name="Tanaka K.N."/>
            <person name="Vinson E.C."/>
            <person name="Klevikis C."/>
            <person name="Temple L."/>
            <person name="Utz L."/>
            <person name="Rinehart C.A."/>
            <person name="Garlena R.A."/>
            <person name="Russell D.A."/>
            <person name="Jacobs-Sera D."/>
            <person name="Hatfull G.F."/>
        </authorList>
    </citation>
    <scope>NUCLEOTIDE SEQUENCE [LARGE SCALE GENOMIC DNA]</scope>
</reference>
<evidence type="ECO:0000313" key="1">
    <source>
        <dbReference type="EMBL" id="WDS52059.1"/>
    </source>
</evidence>
<evidence type="ECO:0000313" key="2">
    <source>
        <dbReference type="Proteomes" id="UP001219759"/>
    </source>
</evidence>
<keyword evidence="2" id="KW-1185">Reference proteome</keyword>
<proteinExistence type="predicted"/>
<sequence length="68" mass="7624">MNERYTLAKATLDDTVFPAVHDHEAETVTTFFREDSARRALAEYRDGTAGGYIPLPVSMFNTVEEVAE</sequence>
<protein>
    <submittedName>
        <fullName evidence="1">Uncharacterized protein</fullName>
    </submittedName>
</protein>
<dbReference type="Proteomes" id="UP001219759">
    <property type="component" value="Segment"/>
</dbReference>